<keyword evidence="7" id="KW-0432">Leucine biosynthesis</keyword>
<comment type="catalytic activity">
    <reaction evidence="1">
        <text>(2R,3S)-3-isopropylmalate = (2S)-2-isopropylmalate</text>
        <dbReference type="Rhea" id="RHEA:32287"/>
        <dbReference type="ChEBI" id="CHEBI:1178"/>
        <dbReference type="ChEBI" id="CHEBI:35121"/>
        <dbReference type="EC" id="4.2.1.33"/>
    </reaction>
</comment>
<dbReference type="PANTHER" id="PTHR43822:SF9">
    <property type="entry name" value="3-ISOPROPYLMALATE DEHYDRATASE"/>
    <property type="match status" value="1"/>
</dbReference>
<dbReference type="GO" id="GO:0051539">
    <property type="term" value="F:4 iron, 4 sulfur cluster binding"/>
    <property type="evidence" value="ECO:0007669"/>
    <property type="project" value="UniProtKB-KW"/>
</dbReference>
<evidence type="ECO:0000256" key="11">
    <source>
        <dbReference type="ARBA" id="ARBA00023004"/>
    </source>
</evidence>
<evidence type="ECO:0000256" key="7">
    <source>
        <dbReference type="ARBA" id="ARBA00022430"/>
    </source>
</evidence>
<evidence type="ECO:0000256" key="8">
    <source>
        <dbReference type="ARBA" id="ARBA00022485"/>
    </source>
</evidence>
<evidence type="ECO:0000256" key="13">
    <source>
        <dbReference type="ARBA" id="ARBA00023239"/>
    </source>
</evidence>
<keyword evidence="13" id="KW-0456">Lyase</keyword>
<accession>A0A8J2Z1R3</accession>
<dbReference type="InterPro" id="IPR050067">
    <property type="entry name" value="IPM_dehydratase_rel_enz"/>
</dbReference>
<comment type="cofactor">
    <cofactor evidence="2">
        <name>[4Fe-4S] cluster</name>
        <dbReference type="ChEBI" id="CHEBI:49883"/>
    </cofactor>
</comment>
<dbReference type="Proteomes" id="UP000646365">
    <property type="component" value="Unassembled WGS sequence"/>
</dbReference>
<dbReference type="GO" id="GO:0009098">
    <property type="term" value="P:L-leucine biosynthetic process"/>
    <property type="evidence" value="ECO:0007669"/>
    <property type="project" value="UniProtKB-KW"/>
</dbReference>
<comment type="subunit">
    <text evidence="5">Heterodimer of LeuC and LeuD.</text>
</comment>
<evidence type="ECO:0000256" key="5">
    <source>
        <dbReference type="ARBA" id="ARBA00011271"/>
    </source>
</evidence>
<dbReference type="Gene3D" id="3.30.499.10">
    <property type="entry name" value="Aconitase, domain 3"/>
    <property type="match status" value="2"/>
</dbReference>
<evidence type="ECO:0000313" key="16">
    <source>
        <dbReference type="EMBL" id="GGF50885.1"/>
    </source>
</evidence>
<feature type="domain" description="Aconitase/3-isopropylmalate dehydratase large subunit alpha/beta/alpha" evidence="15">
    <location>
        <begin position="9"/>
        <end position="459"/>
    </location>
</feature>
<dbReference type="InterPro" id="IPR018136">
    <property type="entry name" value="Aconitase_4Fe-4S_BS"/>
</dbReference>
<dbReference type="InterPro" id="IPR001030">
    <property type="entry name" value="Acoase/IPM_deHydtase_lsu_aba"/>
</dbReference>
<dbReference type="GO" id="GO:0003861">
    <property type="term" value="F:3-isopropylmalate dehydratase activity"/>
    <property type="evidence" value="ECO:0007669"/>
    <property type="project" value="UniProtKB-EC"/>
</dbReference>
<keyword evidence="8" id="KW-0004">4Fe-4S</keyword>
<keyword evidence="12" id="KW-0411">Iron-sulfur</keyword>
<evidence type="ECO:0000256" key="14">
    <source>
        <dbReference type="ARBA" id="ARBA00023304"/>
    </source>
</evidence>
<proteinExistence type="predicted"/>
<evidence type="ECO:0000256" key="10">
    <source>
        <dbReference type="ARBA" id="ARBA00022723"/>
    </source>
</evidence>
<dbReference type="InterPro" id="IPR036008">
    <property type="entry name" value="Aconitase_4Fe-4S_dom"/>
</dbReference>
<dbReference type="InterPro" id="IPR015931">
    <property type="entry name" value="Acnase/IPM_dHydase_lsu_aba_1/3"/>
</dbReference>
<evidence type="ECO:0000256" key="3">
    <source>
        <dbReference type="ARBA" id="ARBA00002695"/>
    </source>
</evidence>
<reference evidence="16" key="1">
    <citation type="journal article" date="2014" name="Int. J. Syst. Evol. Microbiol.">
        <title>Complete genome sequence of Corynebacterium casei LMG S-19264T (=DSM 44701T), isolated from a smear-ripened cheese.</title>
        <authorList>
            <consortium name="US DOE Joint Genome Institute (JGI-PGF)"/>
            <person name="Walter F."/>
            <person name="Albersmeier A."/>
            <person name="Kalinowski J."/>
            <person name="Ruckert C."/>
        </authorList>
    </citation>
    <scope>NUCLEOTIDE SEQUENCE</scope>
    <source>
        <strain evidence="16">CGMCC 1.15725</strain>
    </source>
</reference>
<dbReference type="SUPFAM" id="SSF53732">
    <property type="entry name" value="Aconitase iron-sulfur domain"/>
    <property type="match status" value="1"/>
</dbReference>
<dbReference type="EMBL" id="BMJQ01000036">
    <property type="protein sequence ID" value="GGF50885.1"/>
    <property type="molecule type" value="Genomic_DNA"/>
</dbReference>
<keyword evidence="17" id="KW-1185">Reference proteome</keyword>
<protein>
    <recommendedName>
        <fullName evidence="6">3-isopropylmalate dehydratase</fullName>
        <ecNumber evidence="6">4.2.1.33</ecNumber>
    </recommendedName>
</protein>
<comment type="caution">
    <text evidence="16">The sequence shown here is derived from an EMBL/GenBank/DDBJ whole genome shotgun (WGS) entry which is preliminary data.</text>
</comment>
<comment type="pathway">
    <text evidence="4">Amino-acid biosynthesis; L-leucine biosynthesis; L-leucine from 3-methyl-2-oxobutanoate: step 2/4.</text>
</comment>
<keyword evidence="11" id="KW-0408">Iron</keyword>
<reference evidence="16" key="2">
    <citation type="submission" date="2020-09" db="EMBL/GenBank/DDBJ databases">
        <authorList>
            <person name="Sun Q."/>
            <person name="Zhou Y."/>
        </authorList>
    </citation>
    <scope>NUCLEOTIDE SEQUENCE</scope>
    <source>
        <strain evidence="16">CGMCC 1.15725</strain>
    </source>
</reference>
<evidence type="ECO:0000256" key="4">
    <source>
        <dbReference type="ARBA" id="ARBA00004729"/>
    </source>
</evidence>
<name>A0A8J2Z1R3_9PROT</name>
<dbReference type="PRINTS" id="PR00415">
    <property type="entry name" value="ACONITASE"/>
</dbReference>
<dbReference type="EC" id="4.2.1.33" evidence="6"/>
<comment type="function">
    <text evidence="3">Catalyzes the isomerization between 2-isopropylmalate and 3-isopropylmalate, via the formation of 2-isopropylmaleate.</text>
</comment>
<evidence type="ECO:0000256" key="2">
    <source>
        <dbReference type="ARBA" id="ARBA00001966"/>
    </source>
</evidence>
<evidence type="ECO:0000256" key="12">
    <source>
        <dbReference type="ARBA" id="ARBA00023014"/>
    </source>
</evidence>
<sequence length="472" mass="49864">MSGTTLFGKIWTAHQAGELPGGRVALVIDRMTLHELSGGYALRDLRAAGERPHMRADQIFAMADHAISTAPDRGPHDSLSTSGSQMIASLEESCAALGYRYARPDDEAHGIVHVAGPEQGFVLPGTTHVCGDSHTCTLGAFGTLAFAVGSSEVATVLRRSALVLERPKTLRVTLTGRLGPHVYAKDAALRLLAAHGVKLALGYVVEFAGPLVASLSMEARMTLCNMAAEMGTRYALIAPDDTTFEALSRTMPASPETVELAIAHWRRLRSDPDAVFERELALDVSELTPQVTWGTTPMQAVGIDGIVPDPADTGDAAARAGTDRALAYMHLEPGRPLTSIPIDAAFIGSCTNARISDLRAAAAILKGRKVADGIRAMCTPGSMAVRAQAEAEGLDRIFEAAGFEWRKSGCSNCAGREGPIWQGLRVISSTNRNFENRQGPGTRTHLASPATVAASAVVGRIADPRPFAAGGR</sequence>
<keyword evidence="10" id="KW-0479">Metal-binding</keyword>
<evidence type="ECO:0000256" key="6">
    <source>
        <dbReference type="ARBA" id="ARBA00011998"/>
    </source>
</evidence>
<evidence type="ECO:0000256" key="9">
    <source>
        <dbReference type="ARBA" id="ARBA00022605"/>
    </source>
</evidence>
<keyword evidence="9" id="KW-0028">Amino-acid biosynthesis</keyword>
<dbReference type="NCBIfam" id="NF009116">
    <property type="entry name" value="PRK12466.1"/>
    <property type="match status" value="1"/>
</dbReference>
<organism evidence="16 17">
    <name type="scientific">Aliidongia dinghuensis</name>
    <dbReference type="NCBI Taxonomy" id="1867774"/>
    <lineage>
        <taxon>Bacteria</taxon>
        <taxon>Pseudomonadati</taxon>
        <taxon>Pseudomonadota</taxon>
        <taxon>Alphaproteobacteria</taxon>
        <taxon>Rhodospirillales</taxon>
        <taxon>Dongiaceae</taxon>
        <taxon>Aliidongia</taxon>
    </lineage>
</organism>
<dbReference type="NCBIfam" id="NF004016">
    <property type="entry name" value="PRK05478.1"/>
    <property type="match status" value="1"/>
</dbReference>
<dbReference type="Pfam" id="PF00330">
    <property type="entry name" value="Aconitase"/>
    <property type="match status" value="1"/>
</dbReference>
<dbReference type="PROSITE" id="PS00450">
    <property type="entry name" value="ACONITASE_1"/>
    <property type="match status" value="1"/>
</dbReference>
<evidence type="ECO:0000256" key="1">
    <source>
        <dbReference type="ARBA" id="ARBA00000491"/>
    </source>
</evidence>
<keyword evidence="14" id="KW-0100">Branched-chain amino acid biosynthesis</keyword>
<dbReference type="PANTHER" id="PTHR43822">
    <property type="entry name" value="HOMOACONITASE, MITOCHONDRIAL-RELATED"/>
    <property type="match status" value="1"/>
</dbReference>
<dbReference type="RefSeq" id="WP_189052537.1">
    <property type="nucleotide sequence ID" value="NZ_BMJQ01000036.1"/>
</dbReference>
<gene>
    <name evidence="16" type="primary">leuC</name>
    <name evidence="16" type="ORF">GCM10011611_66640</name>
</gene>
<evidence type="ECO:0000313" key="17">
    <source>
        <dbReference type="Proteomes" id="UP000646365"/>
    </source>
</evidence>
<dbReference type="GO" id="GO:0046872">
    <property type="term" value="F:metal ion binding"/>
    <property type="evidence" value="ECO:0007669"/>
    <property type="project" value="UniProtKB-KW"/>
</dbReference>
<dbReference type="AlphaFoldDB" id="A0A8J2Z1R3"/>
<evidence type="ECO:0000259" key="15">
    <source>
        <dbReference type="Pfam" id="PF00330"/>
    </source>
</evidence>